<proteinExistence type="predicted"/>
<reference evidence="1" key="1">
    <citation type="journal article" date="2014" name="Nat. Genet.">
        <title>Genome and transcriptome of the porcine whipworm Trichuris suis.</title>
        <authorList>
            <person name="Jex A.R."/>
            <person name="Nejsum P."/>
            <person name="Schwarz E.M."/>
            <person name="Hu L."/>
            <person name="Young N.D."/>
            <person name="Hall R.S."/>
            <person name="Korhonen P.K."/>
            <person name="Liao S."/>
            <person name="Thamsborg S."/>
            <person name="Xia J."/>
            <person name="Xu P."/>
            <person name="Wang S."/>
            <person name="Scheerlinck J.P."/>
            <person name="Hofmann A."/>
            <person name="Sternberg P.W."/>
            <person name="Wang J."/>
            <person name="Gasser R.B."/>
        </authorList>
    </citation>
    <scope>NUCLEOTIDE SEQUENCE [LARGE SCALE GENOMIC DNA]</scope>
    <source>
        <strain evidence="1">DCEP-RM93F</strain>
    </source>
</reference>
<dbReference type="Proteomes" id="UP000030758">
    <property type="component" value="Unassembled WGS sequence"/>
</dbReference>
<protein>
    <submittedName>
        <fullName evidence="1">Uncharacterized protein</fullName>
    </submittedName>
</protein>
<gene>
    <name evidence="1" type="ORF">M514_15749</name>
</gene>
<dbReference type="AlphaFoldDB" id="A0A085NRF1"/>
<organism evidence="1">
    <name type="scientific">Trichuris suis</name>
    <name type="common">pig whipworm</name>
    <dbReference type="NCBI Taxonomy" id="68888"/>
    <lineage>
        <taxon>Eukaryota</taxon>
        <taxon>Metazoa</taxon>
        <taxon>Ecdysozoa</taxon>
        <taxon>Nematoda</taxon>
        <taxon>Enoplea</taxon>
        <taxon>Dorylaimia</taxon>
        <taxon>Trichinellida</taxon>
        <taxon>Trichuridae</taxon>
        <taxon>Trichuris</taxon>
    </lineage>
</organism>
<accession>A0A085NRF1</accession>
<name>A0A085NRF1_9BILA</name>
<sequence length="70" mass="7571">MDHFNHSPTFALFGRGADGGLTPFFQTNQLALRPTKNSILLPQARKVDTTTNCAAQSDMRHSIGNGGGQR</sequence>
<evidence type="ECO:0000313" key="1">
    <source>
        <dbReference type="EMBL" id="KFD72047.1"/>
    </source>
</evidence>
<dbReference type="EMBL" id="KL367479">
    <property type="protein sequence ID" value="KFD72047.1"/>
    <property type="molecule type" value="Genomic_DNA"/>
</dbReference>